<evidence type="ECO:0000313" key="2">
    <source>
        <dbReference type="Proteomes" id="UP001175271"/>
    </source>
</evidence>
<organism evidence="1 2">
    <name type="scientific">Steinernema hermaphroditum</name>
    <dbReference type="NCBI Taxonomy" id="289476"/>
    <lineage>
        <taxon>Eukaryota</taxon>
        <taxon>Metazoa</taxon>
        <taxon>Ecdysozoa</taxon>
        <taxon>Nematoda</taxon>
        <taxon>Chromadorea</taxon>
        <taxon>Rhabditida</taxon>
        <taxon>Tylenchina</taxon>
        <taxon>Panagrolaimomorpha</taxon>
        <taxon>Strongyloidoidea</taxon>
        <taxon>Steinernematidae</taxon>
        <taxon>Steinernema</taxon>
    </lineage>
</organism>
<dbReference type="EMBL" id="JAUCMV010000004">
    <property type="protein sequence ID" value="KAK0400457.1"/>
    <property type="molecule type" value="Genomic_DNA"/>
</dbReference>
<proteinExistence type="predicted"/>
<accession>A0AA39LKA2</accession>
<evidence type="ECO:0000313" key="1">
    <source>
        <dbReference type="EMBL" id="KAK0400457.1"/>
    </source>
</evidence>
<dbReference type="AlphaFoldDB" id="A0AA39LKA2"/>
<protein>
    <submittedName>
        <fullName evidence="1">Uncharacterized protein</fullName>
    </submittedName>
</protein>
<keyword evidence="2" id="KW-1185">Reference proteome</keyword>
<reference evidence="1" key="1">
    <citation type="submission" date="2023-06" db="EMBL/GenBank/DDBJ databases">
        <title>Genomic analysis of the entomopathogenic nematode Steinernema hermaphroditum.</title>
        <authorList>
            <person name="Schwarz E.M."/>
            <person name="Heppert J.K."/>
            <person name="Baniya A."/>
            <person name="Schwartz H.T."/>
            <person name="Tan C.-H."/>
            <person name="Antoshechkin I."/>
            <person name="Sternberg P.W."/>
            <person name="Goodrich-Blair H."/>
            <person name="Dillman A.R."/>
        </authorList>
    </citation>
    <scope>NUCLEOTIDE SEQUENCE</scope>
    <source>
        <strain evidence="1">PS9179</strain>
        <tissue evidence="1">Whole animal</tissue>
    </source>
</reference>
<comment type="caution">
    <text evidence="1">The sequence shown here is derived from an EMBL/GenBank/DDBJ whole genome shotgun (WGS) entry which is preliminary data.</text>
</comment>
<gene>
    <name evidence="1" type="ORF">QR680_015255</name>
</gene>
<sequence>MNSRDPRDVLQGRTIYWCPGGGGHLPYCPGPIDADDHIYCCTWYSETGDIPSCCRYPFGTGKTATLYIAAFVLYVFHILENSDPLLELKTFRWNDARSRQLNHRIELRFFLTKRTNCDKWMYRFVTAERSPIALPGVLKFEDLTGPNWRNYRIQRMDIRDMPGSIIFAYLAGDSGDVQSDDVLNDVRKLPGFVTTKSTLDIRLSEEEAPILESFCNSTFEEISINHIGQESEDFLLRQKSLKRITLDGAWPESFLPQLEELVLGSENITLQTTNTNGIPFKYDFVKKVIKKNIEDPTCFLSLNGKISFEFKRLLCDHDLVTGKRISRKALCIEWQVSNEWILRAGIEIASNFHLRHFYNYPE</sequence>
<dbReference type="Proteomes" id="UP001175271">
    <property type="component" value="Unassembled WGS sequence"/>
</dbReference>
<name>A0AA39LKA2_9BILA</name>